<reference evidence="3 4" key="1">
    <citation type="submission" date="2022-10" db="EMBL/GenBank/DDBJ databases">
        <title>Draft genome sequence of Streptomyces sp. YSPA8.</title>
        <authorList>
            <person name="Moriuchi R."/>
            <person name="Dohra H."/>
            <person name="Yamamura H."/>
            <person name="Kodani S."/>
        </authorList>
    </citation>
    <scope>NUCLEOTIDE SEQUENCE [LARGE SCALE GENOMIC DNA]</scope>
    <source>
        <strain evidence="3 4">YSPA8</strain>
    </source>
</reference>
<evidence type="ECO:0000313" key="3">
    <source>
        <dbReference type="EMBL" id="GLF98246.1"/>
    </source>
</evidence>
<dbReference type="InterPro" id="IPR050077">
    <property type="entry name" value="LexA_repressor"/>
</dbReference>
<sequence>MTVTTPMPRTAGRPGRPPGDRNTGPDGLTIRQADVVDSILSHVERYGFPPSMRQIGAAVGLSSTSSVAHQLLSLERLGVLGRDPHRPRAYRVRPLWLARHRPEVLDDGTDTVWVPLLPRPATGAADTGGAQDLLPLPRALVGASSPGLFAVRAAVDAPEAAIRAGDILVACDPDTTGTGDLVLVETADGTLTAGRLPLTSTARGTVRGRVVFVVRTL</sequence>
<keyword evidence="4" id="KW-1185">Reference proteome</keyword>
<comment type="caution">
    <text evidence="3">The sequence shown here is derived from an EMBL/GenBank/DDBJ whole genome shotgun (WGS) entry which is preliminary data.</text>
</comment>
<accession>A0ABQ5P6P1</accession>
<protein>
    <submittedName>
        <fullName evidence="3">LexA repressor</fullName>
    </submittedName>
</protein>
<dbReference type="EMBL" id="BSBI01000013">
    <property type="protein sequence ID" value="GLF98246.1"/>
    <property type="molecule type" value="Genomic_DNA"/>
</dbReference>
<feature type="compositionally biased region" description="Low complexity" evidence="1">
    <location>
        <begin position="1"/>
        <end position="25"/>
    </location>
</feature>
<proteinExistence type="predicted"/>
<dbReference type="Proteomes" id="UP001291653">
    <property type="component" value="Unassembled WGS sequence"/>
</dbReference>
<dbReference type="RefSeq" id="WP_323450229.1">
    <property type="nucleotide sequence ID" value="NZ_BSBI01000013.1"/>
</dbReference>
<dbReference type="InterPro" id="IPR036390">
    <property type="entry name" value="WH_DNA-bd_sf"/>
</dbReference>
<feature type="domain" description="LexA repressor DNA-binding" evidence="2">
    <location>
        <begin position="27"/>
        <end position="89"/>
    </location>
</feature>
<dbReference type="PANTHER" id="PTHR33516:SF2">
    <property type="entry name" value="LEXA REPRESSOR-RELATED"/>
    <property type="match status" value="1"/>
</dbReference>
<organism evidence="3 4">
    <name type="scientific">Streptomyces yaizuensis</name>
    <dbReference type="NCBI Taxonomy" id="2989713"/>
    <lineage>
        <taxon>Bacteria</taxon>
        <taxon>Bacillati</taxon>
        <taxon>Actinomycetota</taxon>
        <taxon>Actinomycetes</taxon>
        <taxon>Kitasatosporales</taxon>
        <taxon>Streptomycetaceae</taxon>
        <taxon>Streptomyces</taxon>
    </lineage>
</organism>
<evidence type="ECO:0000313" key="4">
    <source>
        <dbReference type="Proteomes" id="UP001291653"/>
    </source>
</evidence>
<feature type="region of interest" description="Disordered" evidence="1">
    <location>
        <begin position="1"/>
        <end position="27"/>
    </location>
</feature>
<name>A0ABQ5P6P1_9ACTN</name>
<dbReference type="Pfam" id="PF01726">
    <property type="entry name" value="LexA_DNA_bind"/>
    <property type="match status" value="1"/>
</dbReference>
<dbReference type="Gene3D" id="1.10.10.10">
    <property type="entry name" value="Winged helix-like DNA-binding domain superfamily/Winged helix DNA-binding domain"/>
    <property type="match status" value="1"/>
</dbReference>
<gene>
    <name evidence="3" type="ORF">SYYSPA8_28135</name>
</gene>
<evidence type="ECO:0000259" key="2">
    <source>
        <dbReference type="Pfam" id="PF01726"/>
    </source>
</evidence>
<dbReference type="InterPro" id="IPR006199">
    <property type="entry name" value="LexA_DNA-bd_dom"/>
</dbReference>
<dbReference type="InterPro" id="IPR036388">
    <property type="entry name" value="WH-like_DNA-bd_sf"/>
</dbReference>
<dbReference type="SUPFAM" id="SSF46785">
    <property type="entry name" value="Winged helix' DNA-binding domain"/>
    <property type="match status" value="1"/>
</dbReference>
<evidence type="ECO:0000256" key="1">
    <source>
        <dbReference type="SAM" id="MobiDB-lite"/>
    </source>
</evidence>
<dbReference type="PANTHER" id="PTHR33516">
    <property type="entry name" value="LEXA REPRESSOR"/>
    <property type="match status" value="1"/>
</dbReference>